<dbReference type="GO" id="GO:0006793">
    <property type="term" value="P:phosphorus metabolic process"/>
    <property type="evidence" value="ECO:0007669"/>
    <property type="project" value="UniProtKB-ARBA"/>
</dbReference>
<dbReference type="Pfam" id="PF13091">
    <property type="entry name" value="PLDc_2"/>
    <property type="match status" value="1"/>
</dbReference>
<organism evidence="8 9">
    <name type="scientific">Paenibacillus monticola</name>
    <dbReference type="NCBI Taxonomy" id="2666075"/>
    <lineage>
        <taxon>Bacteria</taxon>
        <taxon>Bacillati</taxon>
        <taxon>Bacillota</taxon>
        <taxon>Bacilli</taxon>
        <taxon>Bacillales</taxon>
        <taxon>Paenibacillaceae</taxon>
        <taxon>Paenibacillus</taxon>
    </lineage>
</organism>
<dbReference type="GO" id="GO:0016787">
    <property type="term" value="F:hydrolase activity"/>
    <property type="evidence" value="ECO:0007669"/>
    <property type="project" value="UniProtKB-KW"/>
</dbReference>
<evidence type="ECO:0000313" key="8">
    <source>
        <dbReference type="EMBL" id="MRN56748.1"/>
    </source>
</evidence>
<dbReference type="PANTHER" id="PTHR43788">
    <property type="entry name" value="DNA2/NAM7 HELICASE FAMILY MEMBER"/>
    <property type="match status" value="1"/>
</dbReference>
<keyword evidence="5" id="KW-0067">ATP-binding</keyword>
<dbReference type="InterPro" id="IPR001736">
    <property type="entry name" value="PLipase_D/transphosphatidylase"/>
</dbReference>
<proteinExistence type="inferred from homology"/>
<dbReference type="InterPro" id="IPR041677">
    <property type="entry name" value="DNA2/NAM7_AAA_11"/>
</dbReference>
<dbReference type="EMBL" id="WJXB01000016">
    <property type="protein sequence ID" value="MRN56748.1"/>
    <property type="molecule type" value="Genomic_DNA"/>
</dbReference>
<gene>
    <name evidence="8" type="ORF">GJB61_27755</name>
</gene>
<evidence type="ECO:0000313" key="9">
    <source>
        <dbReference type="Proteomes" id="UP000463051"/>
    </source>
</evidence>
<evidence type="ECO:0000256" key="4">
    <source>
        <dbReference type="ARBA" id="ARBA00022806"/>
    </source>
</evidence>
<reference evidence="8 9" key="1">
    <citation type="submission" date="2019-11" db="EMBL/GenBank/DDBJ databases">
        <title>Paenibacillus monticola sp. nov., a novel PGPR strain isolated from mountain sample in China.</title>
        <authorList>
            <person name="Zhao Q."/>
            <person name="Li H.-P."/>
            <person name="Zhang J.-L."/>
        </authorList>
    </citation>
    <scope>NUCLEOTIDE SEQUENCE [LARGE SCALE GENOMIC DNA]</scope>
    <source>
        <strain evidence="8 9">LC-T2</strain>
    </source>
</reference>
<evidence type="ECO:0000256" key="6">
    <source>
        <dbReference type="SAM" id="Coils"/>
    </source>
</evidence>
<accession>A0A7X2HC81</accession>
<name>A0A7X2HC81_9BACL</name>
<evidence type="ECO:0000256" key="3">
    <source>
        <dbReference type="ARBA" id="ARBA00022801"/>
    </source>
</evidence>
<dbReference type="Proteomes" id="UP000463051">
    <property type="component" value="Unassembled WGS sequence"/>
</dbReference>
<dbReference type="InterPro" id="IPR050534">
    <property type="entry name" value="Coronavir_polyprotein_1ab"/>
</dbReference>
<dbReference type="SUPFAM" id="SSF56024">
    <property type="entry name" value="Phospholipase D/nuclease"/>
    <property type="match status" value="1"/>
</dbReference>
<dbReference type="InterPro" id="IPR027417">
    <property type="entry name" value="P-loop_NTPase"/>
</dbReference>
<dbReference type="InterPro" id="IPR047187">
    <property type="entry name" value="SF1_C_Upf1"/>
</dbReference>
<dbReference type="Pfam" id="PF13087">
    <property type="entry name" value="AAA_12"/>
    <property type="match status" value="1"/>
</dbReference>
<keyword evidence="3" id="KW-0378">Hydrolase</keyword>
<protein>
    <recommendedName>
        <fullName evidence="7">PLD phosphodiesterase domain-containing protein</fullName>
    </recommendedName>
</protein>
<dbReference type="PANTHER" id="PTHR43788:SF8">
    <property type="entry name" value="DNA-BINDING PROTEIN SMUBP-2"/>
    <property type="match status" value="1"/>
</dbReference>
<dbReference type="InterPro" id="IPR025202">
    <property type="entry name" value="PLD-like_dom"/>
</dbReference>
<evidence type="ECO:0000256" key="2">
    <source>
        <dbReference type="ARBA" id="ARBA00022741"/>
    </source>
</evidence>
<dbReference type="SUPFAM" id="SSF52540">
    <property type="entry name" value="P-loop containing nucleoside triphosphate hydrolases"/>
    <property type="match status" value="1"/>
</dbReference>
<dbReference type="InterPro" id="IPR041679">
    <property type="entry name" value="DNA2/NAM7-like_C"/>
</dbReference>
<dbReference type="CDD" id="cd18808">
    <property type="entry name" value="SF1_C_Upf1"/>
    <property type="match status" value="1"/>
</dbReference>
<sequence>MTQFSLKLLLKLQAGAFLLETIFIPHLQMFYNKTIFLEIWFFLEVSALLDARTVLRYFIEYEKKTALMENSLLKVDGELFSDDQLSNTSDLEEYSFRKKVSAIFKKVTDYKDIKNQLKKGKYSEVELTSSIELVVSGEMETADFLSWLSFGYPDNRVNTEEFIKNLLVDTTTICYPLLKKKTKQETTMKPLITFICRFEEQKLKVDSFFINRESLEIIVAKLTNCSTSEIAELEKNNLQELLSANDYTQQTNMFEIINILNRELSSRYGKTLEHFKSYEGWQKLNQAFITFETLEEMTRPIFQKEIQRITELVSEKVKFPELLLTYLIGEQSTVEYSSSEAGKLFHYGSYTGSYPINEKQWHTLDAAQNHNLLSVNGPPGTGKSTLLKEIFADNMVKKAMGLIEVWEQPWERFKERSCELYRYPITGNRRTYSMVLTSTNNKAVDNIGIELLKEVAYFSQFVTNEEENEQINGFFCARLGNATNKESFIKQFVPMFLKGLEAEDNQYLLPEVKTQFIDTYNKLENIYGDIERFIEVREETVRFYADNKITSIGTAEDRSRFVSEREESERRAVELEISMSDLKDKLTDSECKMRNLEKEMEDTEFRVQSIPEEIKEGYSILEKYQRWKKGSWFGWFIPKRKVFFKEYPSENYIENRLIKSKEAEEQELLNKRLPSCLNDLNIQKSIVLEIQEQLAYQEKQQLVLTRKLQFLYKVIELLELQMLKEQELCDKWEFEGISLNSRFDFSSNPIILKNRHELYLLSLRVTEQYILQHAEEVIHNLNLICEGSWFNPFFNEGNKRDIQYAKGIQSLWDTMFLCFPVVTSTLHSFGERTFHLLPQLIDTLLVDEAGQIMPHYLSSPLFRSKRAIIVGDIEQLEPIRLLKSNVIEQFQPISETHHDVLCVQRNSAQSYVDFNSDIYEWDYQGKRKGMILTEHRRCEESIMLFSNQYVYGNILSIINKDNYEKLFERNLVTIDVRGLKDRRAHFNLSEVQVCKNLVDTYVKEYGEVIKEQIGIITPFSKQKEKLQAAIPGVDIGTVHTFQGQEKKYIIFSSVIDSDNPKKQGLAAFIGGRTNLLNVALSRAKEQFVLIGNLDVISNLKNNYLHHVLQIIMEKGIGISPYDEQFHTVSPSKETISFALFTTPNDKQEKENDIFSAYIREHIPQHLILSPEEHYQVLIEAMRYATKSIVIFSPWIMPYVVNDEFIDIAKAAMEKNVELRIGFGYKGGKGIDINDVNSIVLKDYIYGEKSDIELSISKLKEVMGEALQYIPPIHSKILLVDDKYLFIGSHNWLSKIGKVSKRDEVSCLIVEDSMIQYLKERYIHIRLK</sequence>
<dbReference type="Pfam" id="PF13086">
    <property type="entry name" value="AAA_11"/>
    <property type="match status" value="2"/>
</dbReference>
<feature type="coiled-coil region" evidence="6">
    <location>
        <begin position="565"/>
        <end position="606"/>
    </location>
</feature>
<dbReference type="RefSeq" id="WP_154122253.1">
    <property type="nucleotide sequence ID" value="NZ_WJXB01000016.1"/>
</dbReference>
<keyword evidence="2" id="KW-0547">Nucleotide-binding</keyword>
<evidence type="ECO:0000256" key="5">
    <source>
        <dbReference type="ARBA" id="ARBA00022840"/>
    </source>
</evidence>
<dbReference type="Gene3D" id="3.40.50.300">
    <property type="entry name" value="P-loop containing nucleotide triphosphate hydrolases"/>
    <property type="match status" value="2"/>
</dbReference>
<evidence type="ECO:0000256" key="1">
    <source>
        <dbReference type="ARBA" id="ARBA00007913"/>
    </source>
</evidence>
<feature type="domain" description="PLD phosphodiesterase" evidence="7">
    <location>
        <begin position="1268"/>
        <end position="1295"/>
    </location>
</feature>
<dbReference type="Gene3D" id="3.30.870.10">
    <property type="entry name" value="Endonuclease Chain A"/>
    <property type="match status" value="1"/>
</dbReference>
<dbReference type="GO" id="GO:0003678">
    <property type="term" value="F:DNA helicase activity"/>
    <property type="evidence" value="ECO:0007669"/>
    <property type="project" value="UniProtKB-ARBA"/>
</dbReference>
<keyword evidence="4" id="KW-0347">Helicase</keyword>
<comment type="caution">
    <text evidence="8">The sequence shown here is derived from an EMBL/GenBank/DDBJ whole genome shotgun (WGS) entry which is preliminary data.</text>
</comment>
<dbReference type="GO" id="GO:0005524">
    <property type="term" value="F:ATP binding"/>
    <property type="evidence" value="ECO:0007669"/>
    <property type="project" value="UniProtKB-KW"/>
</dbReference>
<comment type="similarity">
    <text evidence="1">Belongs to the DNA2/NAM7 helicase family.</text>
</comment>
<evidence type="ECO:0000259" key="7">
    <source>
        <dbReference type="PROSITE" id="PS50035"/>
    </source>
</evidence>
<dbReference type="PROSITE" id="PS50035">
    <property type="entry name" value="PLD"/>
    <property type="match status" value="1"/>
</dbReference>
<keyword evidence="6" id="KW-0175">Coiled coil</keyword>
<keyword evidence="9" id="KW-1185">Reference proteome</keyword>